<proteinExistence type="predicted"/>
<gene>
    <name evidence="2" type="ORF">PIB30_066624</name>
</gene>
<name>A0ABU6ULC4_9FABA</name>
<feature type="transmembrane region" description="Helical" evidence="1">
    <location>
        <begin position="69"/>
        <end position="89"/>
    </location>
</feature>
<reference evidence="2 3" key="1">
    <citation type="journal article" date="2023" name="Plants (Basel)">
        <title>Bridging the Gap: Combining Genomics and Transcriptomics Approaches to Understand Stylosanthes scabra, an Orphan Legume from the Brazilian Caatinga.</title>
        <authorList>
            <person name="Ferreira-Neto J.R.C."/>
            <person name="da Silva M.D."/>
            <person name="Binneck E."/>
            <person name="de Melo N.F."/>
            <person name="da Silva R.H."/>
            <person name="de Melo A.L.T.M."/>
            <person name="Pandolfi V."/>
            <person name="Bustamante F.O."/>
            <person name="Brasileiro-Vidal A.C."/>
            <person name="Benko-Iseppon A.M."/>
        </authorList>
    </citation>
    <scope>NUCLEOTIDE SEQUENCE [LARGE SCALE GENOMIC DNA]</scope>
    <source>
        <tissue evidence="2">Leaves</tissue>
    </source>
</reference>
<keyword evidence="1" id="KW-1133">Transmembrane helix</keyword>
<keyword evidence="1" id="KW-0812">Transmembrane</keyword>
<evidence type="ECO:0000313" key="3">
    <source>
        <dbReference type="Proteomes" id="UP001341840"/>
    </source>
</evidence>
<dbReference type="Proteomes" id="UP001341840">
    <property type="component" value="Unassembled WGS sequence"/>
</dbReference>
<evidence type="ECO:0000256" key="1">
    <source>
        <dbReference type="SAM" id="Phobius"/>
    </source>
</evidence>
<organism evidence="2 3">
    <name type="scientific">Stylosanthes scabra</name>
    <dbReference type="NCBI Taxonomy" id="79078"/>
    <lineage>
        <taxon>Eukaryota</taxon>
        <taxon>Viridiplantae</taxon>
        <taxon>Streptophyta</taxon>
        <taxon>Embryophyta</taxon>
        <taxon>Tracheophyta</taxon>
        <taxon>Spermatophyta</taxon>
        <taxon>Magnoliopsida</taxon>
        <taxon>eudicotyledons</taxon>
        <taxon>Gunneridae</taxon>
        <taxon>Pentapetalae</taxon>
        <taxon>rosids</taxon>
        <taxon>fabids</taxon>
        <taxon>Fabales</taxon>
        <taxon>Fabaceae</taxon>
        <taxon>Papilionoideae</taxon>
        <taxon>50 kb inversion clade</taxon>
        <taxon>dalbergioids sensu lato</taxon>
        <taxon>Dalbergieae</taxon>
        <taxon>Pterocarpus clade</taxon>
        <taxon>Stylosanthes</taxon>
    </lineage>
</organism>
<protein>
    <submittedName>
        <fullName evidence="2">Uncharacterized protein</fullName>
    </submittedName>
</protein>
<keyword evidence="3" id="KW-1185">Reference proteome</keyword>
<comment type="caution">
    <text evidence="2">The sequence shown here is derived from an EMBL/GenBank/DDBJ whole genome shotgun (WGS) entry which is preliminary data.</text>
</comment>
<dbReference type="EMBL" id="JASCZI010121511">
    <property type="protein sequence ID" value="MED6162046.1"/>
    <property type="molecule type" value="Genomic_DNA"/>
</dbReference>
<keyword evidence="1" id="KW-0472">Membrane</keyword>
<sequence length="276" mass="32249">MQSSTKTFARSRTLSSNWNCILRNPEIVRQHLNFMFGQCVLLQLSHPLMNFRTGRIHLWRIKKRNQVSLNLPISWVWFAIIGCFNRYIFARYSADMRTSNFIIWNPVTGARRFIRDPDDYPRSPHCILAYNAQNGEWFSESIPTELRISNMTHLVSYNSGLFYISMANTAANRSIHISLISITNDRQFKWAQQFSFDPPELWTVAKLLIEDRLFGFSRNIQDIRVHGDSAPSTERISHIVLKKINHYDGDFADLGIISFNKDLTITNMFNFFPSLE</sequence>
<accession>A0ABU6ULC4</accession>
<evidence type="ECO:0000313" key="2">
    <source>
        <dbReference type="EMBL" id="MED6162046.1"/>
    </source>
</evidence>